<comment type="caution">
    <text evidence="1">The sequence shown here is derived from an EMBL/GenBank/DDBJ whole genome shotgun (WGS) entry which is preliminary data.</text>
</comment>
<gene>
    <name evidence="1" type="ORF">MCQ_01148</name>
</gene>
<protein>
    <submittedName>
        <fullName evidence="1">Uncharacterized protein</fullName>
    </submittedName>
</protein>
<dbReference type="AlphaFoldDB" id="J0Q7Y4"/>
<dbReference type="PATRIC" id="fig|1094563.3.peg.1315"/>
<dbReference type="Proteomes" id="UP000008947">
    <property type="component" value="Unassembled WGS sequence"/>
</dbReference>
<name>J0Q7Y4_9HYPH</name>
<keyword evidence="2" id="KW-1185">Reference proteome</keyword>
<reference evidence="1 2" key="1">
    <citation type="submission" date="2012-03" db="EMBL/GenBank/DDBJ databases">
        <title>The Genome Sequence of Bartonella washoensis Sb944nv.</title>
        <authorList>
            <consortium name="The Broad Institute Genome Sequencing Platform"/>
            <consortium name="The Broad Institute Genome Sequencing Center for Infectious Disease"/>
            <person name="Feldgarden M."/>
            <person name="Kirby J."/>
            <person name="Kosoy M."/>
            <person name="Birtles R."/>
            <person name="Probert W.S."/>
            <person name="Chiaraviglio L."/>
            <person name="Young S.K."/>
            <person name="Zeng Q."/>
            <person name="Gargeya S."/>
            <person name="Fitzgerald M."/>
            <person name="Haas B."/>
            <person name="Abouelleil A."/>
            <person name="Alvarado L."/>
            <person name="Arachchi H.M."/>
            <person name="Berlin A."/>
            <person name="Chapman S.B."/>
            <person name="Gearin G."/>
            <person name="Goldberg J."/>
            <person name="Griggs A."/>
            <person name="Gujja S."/>
            <person name="Hansen M."/>
            <person name="Heiman D."/>
            <person name="Howarth C."/>
            <person name="Larimer J."/>
            <person name="Lui A."/>
            <person name="MacDonald P.J.P."/>
            <person name="McCowen C."/>
            <person name="Montmayeur A."/>
            <person name="Murphy C."/>
            <person name="Neiman D."/>
            <person name="Pearson M."/>
            <person name="Priest M."/>
            <person name="Roberts A."/>
            <person name="Saif S."/>
            <person name="Shea T."/>
            <person name="Sisk P."/>
            <person name="Stolte C."/>
            <person name="Sykes S."/>
            <person name="Wortman J."/>
            <person name="Nusbaum C."/>
            <person name="Birren B."/>
        </authorList>
    </citation>
    <scope>NUCLEOTIDE SEQUENCE [LARGE SCALE GENOMIC DNA]</scope>
    <source>
        <strain evidence="1 2">Sb944nv</strain>
    </source>
</reference>
<proteinExistence type="predicted"/>
<dbReference type="eggNOG" id="COG0473">
    <property type="taxonomic scope" value="Bacteria"/>
</dbReference>
<organism evidence="1 2">
    <name type="scientific">Candidatus Bartonella washoeensis Sb944nv</name>
    <dbReference type="NCBI Taxonomy" id="1094563"/>
    <lineage>
        <taxon>Bacteria</taxon>
        <taxon>Pseudomonadati</taxon>
        <taxon>Pseudomonadota</taxon>
        <taxon>Alphaproteobacteria</taxon>
        <taxon>Hyphomicrobiales</taxon>
        <taxon>Bartonellaceae</taxon>
        <taxon>Bartonella</taxon>
    </lineage>
</organism>
<evidence type="ECO:0000313" key="2">
    <source>
        <dbReference type="Proteomes" id="UP000008947"/>
    </source>
</evidence>
<accession>J0Q7Y4</accession>
<dbReference type="HOGENOM" id="CLU_162487_0_0_5"/>
<sequence>MHAEVHWSANDPNLLKYFQPIEKGAKGISQFEAEVSLSPSIETLENQKESLGHATMTIRVKGYGDDHISFPYTRPLLGVVLQEYAAWSVLKKYLQMEERK</sequence>
<evidence type="ECO:0000313" key="1">
    <source>
        <dbReference type="EMBL" id="EJF78769.1"/>
    </source>
</evidence>
<dbReference type="EMBL" id="AILU01000033">
    <property type="protein sequence ID" value="EJF78769.1"/>
    <property type="molecule type" value="Genomic_DNA"/>
</dbReference>